<feature type="domain" description="Arabinosyltransferase C-terminal" evidence="14">
    <location>
        <begin position="777"/>
        <end position="984"/>
    </location>
</feature>
<dbReference type="GO" id="GO:0071555">
    <property type="term" value="P:cell wall organization"/>
    <property type="evidence" value="ECO:0007669"/>
    <property type="project" value="UniProtKB-KW"/>
</dbReference>
<dbReference type="Pfam" id="PF14896">
    <property type="entry name" value="Arabino_trans_C"/>
    <property type="match status" value="1"/>
</dbReference>
<evidence type="ECO:0000313" key="16">
    <source>
        <dbReference type="EMBL" id="NMH90130.1"/>
    </source>
</evidence>
<dbReference type="Gene3D" id="2.60.120.610">
    <property type="entry name" value="arabinofuranosyltransferase like domain"/>
    <property type="match status" value="1"/>
</dbReference>
<evidence type="ECO:0000256" key="10">
    <source>
        <dbReference type="ARBA" id="ARBA00023316"/>
    </source>
</evidence>
<gene>
    <name evidence="16" type="ORF">HF519_00660</name>
</gene>
<feature type="region of interest" description="Disordered" evidence="11">
    <location>
        <begin position="1"/>
        <end position="23"/>
    </location>
</feature>
<comment type="caution">
    <text evidence="16">The sequence shown here is derived from an EMBL/GenBank/DDBJ whole genome shotgun (WGS) entry which is preliminary data.</text>
</comment>
<feature type="transmembrane region" description="Helical" evidence="12">
    <location>
        <begin position="347"/>
        <end position="363"/>
    </location>
</feature>
<dbReference type="GO" id="GO:0005886">
    <property type="term" value="C:plasma membrane"/>
    <property type="evidence" value="ECO:0007669"/>
    <property type="project" value="UniProtKB-SubCell"/>
</dbReference>
<dbReference type="Proteomes" id="UP000586918">
    <property type="component" value="Unassembled WGS sequence"/>
</dbReference>
<protein>
    <submittedName>
        <fullName evidence="16">Arabinosyltransferase</fullName>
    </submittedName>
</protein>
<keyword evidence="7 12" id="KW-0812">Transmembrane</keyword>
<sequence>MLSPTPSEADTSQEPQPTEDRGAPRRLVLILGLVAALAALAFPFASVHQPVVTYAWPPSGSDPTPAAIPLMPYQPVELTASADCAAAARTSGVLLSTVPLRADPGAQPLTGLRVRSAAGALEVSSAGIELGSWPLPAGDCTVTVTSDPARTTVLLDGVPLVSRAGDLRPAVVGAFTEATDASGLSLRLTADTRFQTTISPLKAALAVVCVLALLGMLAALRRADRHVRAPVRALPRCWWRPRVVDIAVTGLLGLWWVIGPVTVDDGYIAGIVRNRRSSGFIGNVYRWLNAPEAPFSWFYDLYYAWSQISPSTVWLRLPSALLGLACWVLLSRAVVPRLLPRAAGRGRVRWLAAVAFAAWWLPFNLGLRPEPWVAIGLLAVFVAVERAIATRAVFPLTVGLLAAGVTTAITPAGLMAFVPFVAAGVPVLRLLRARTDLHRPALPAALVAAPAAALLLMFADQSLAAVLEAIRVRTLIGGGQHWYQEYERYALLVEPDNFQGAIGKRAPVLLSLLAAAGVLWAVTRGGRPGIAGGPARRIVVGFLLALLVMAAAPTKWTQHFGDVAGVGAAVLLLGLVAFSAAALRRRSTGAERPMLAGLGALTLVGALVLAGYNAWPYVSGFYGLTWSTVPPLVAGIPLATLWLVGGGLIVAVLLARSAWRRAAPGPADTLLPGRAPARRVPAPALVALVLVLAVLGLQVLSFVRVSLAHRDGYTLASDALATLDGRPCGLQEALSVETDPAAGALPAVAVAGPTLPVVPADLGGRAMPGVAVAETGSTPWFALDPEQRAGRLPVVVTVSGRMQPGQALRAEFGSNAGPGLRPGYRVVADQPVDAADGTATDRRLIAPADAEVVRLMVEAPAVPGSVLGTPAVASLPRVPRLTPMAELLPAGTRAILDWPVAFVFPCLRPEPLALGAAALAQWRVGPPQDDPAAGITYSPTLGGPFAAPRLLVTEQRMATYLRDDPTRDAAQLYRWVPTSPVVTPEPTVTSGVVADWHDSGRARVPDLDPIG</sequence>
<evidence type="ECO:0000256" key="9">
    <source>
        <dbReference type="ARBA" id="ARBA00023136"/>
    </source>
</evidence>
<keyword evidence="10" id="KW-0961">Cell wall biogenesis/degradation</keyword>
<organism evidence="16 17">
    <name type="scientific">Pseudonocardia bannensis</name>
    <dbReference type="NCBI Taxonomy" id="630973"/>
    <lineage>
        <taxon>Bacteria</taxon>
        <taxon>Bacillati</taxon>
        <taxon>Actinomycetota</taxon>
        <taxon>Actinomycetes</taxon>
        <taxon>Pseudonocardiales</taxon>
        <taxon>Pseudonocardiaceae</taxon>
        <taxon>Pseudonocardia</taxon>
    </lineage>
</organism>
<dbReference type="RefSeq" id="WP_169409614.1">
    <property type="nucleotide sequence ID" value="NZ_JAAXKZ010000001.1"/>
</dbReference>
<evidence type="ECO:0000256" key="7">
    <source>
        <dbReference type="ARBA" id="ARBA00022692"/>
    </source>
</evidence>
<feature type="transmembrane region" description="Helical" evidence="12">
    <location>
        <begin position="27"/>
        <end position="45"/>
    </location>
</feature>
<evidence type="ECO:0000256" key="4">
    <source>
        <dbReference type="ARBA" id="ARBA00022475"/>
    </source>
</evidence>
<keyword evidence="8 12" id="KW-1133">Transmembrane helix</keyword>
<comment type="subcellular location">
    <subcellularLocation>
        <location evidence="2">Cell membrane</location>
        <topology evidence="2">Multi-pass membrane protein</topology>
    </subcellularLocation>
</comment>
<feature type="domain" description="Arabinofuranosyltransferase central" evidence="13">
    <location>
        <begin position="199"/>
        <end position="652"/>
    </location>
</feature>
<dbReference type="Pfam" id="PF04602">
    <property type="entry name" value="Arabinose_trans"/>
    <property type="match status" value="1"/>
</dbReference>
<dbReference type="GO" id="GO:0052636">
    <property type="term" value="F:arabinosyltransferase activity"/>
    <property type="evidence" value="ECO:0007669"/>
    <property type="project" value="InterPro"/>
</dbReference>
<keyword evidence="17" id="KW-1185">Reference proteome</keyword>
<feature type="domain" description="Arabinosyltransferas concanavalin like" evidence="15">
    <location>
        <begin position="49"/>
        <end position="193"/>
    </location>
</feature>
<dbReference type="InterPro" id="IPR007680">
    <property type="entry name" value="Arabino_trans_central"/>
</dbReference>
<feature type="transmembrane region" description="Helical" evidence="12">
    <location>
        <begin position="680"/>
        <end position="700"/>
    </location>
</feature>
<dbReference type="Pfam" id="PF17689">
    <property type="entry name" value="Arabino_trans_N"/>
    <property type="match status" value="1"/>
</dbReference>
<dbReference type="AlphaFoldDB" id="A0A848DBH4"/>
<evidence type="ECO:0000256" key="5">
    <source>
        <dbReference type="ARBA" id="ARBA00022676"/>
    </source>
</evidence>
<keyword evidence="4" id="KW-1003">Cell membrane</keyword>
<dbReference type="Gene3D" id="3.40.190.160">
    <property type="match status" value="1"/>
</dbReference>
<feature type="transmembrane region" description="Helical" evidence="12">
    <location>
        <begin position="535"/>
        <end position="552"/>
    </location>
</feature>
<keyword evidence="5" id="KW-0328">Glycosyltransferase</keyword>
<keyword evidence="6 16" id="KW-0808">Transferase</keyword>
<evidence type="ECO:0000313" key="17">
    <source>
        <dbReference type="Proteomes" id="UP000586918"/>
    </source>
</evidence>
<dbReference type="InterPro" id="IPR027451">
    <property type="entry name" value="EmbABC_dom1"/>
</dbReference>
<evidence type="ECO:0000256" key="11">
    <source>
        <dbReference type="SAM" id="MobiDB-lite"/>
    </source>
</evidence>
<feature type="transmembrane region" description="Helical" evidence="12">
    <location>
        <begin position="241"/>
        <end position="258"/>
    </location>
</feature>
<feature type="transmembrane region" description="Helical" evidence="12">
    <location>
        <begin position="203"/>
        <end position="220"/>
    </location>
</feature>
<comment type="similarity">
    <text evidence="3">Belongs to the emb family.</text>
</comment>
<evidence type="ECO:0000256" key="12">
    <source>
        <dbReference type="SAM" id="Phobius"/>
    </source>
</evidence>
<evidence type="ECO:0000256" key="2">
    <source>
        <dbReference type="ARBA" id="ARBA00004651"/>
    </source>
</evidence>
<feature type="transmembrane region" description="Helical" evidence="12">
    <location>
        <begin position="564"/>
        <end position="583"/>
    </location>
</feature>
<evidence type="ECO:0000256" key="8">
    <source>
        <dbReference type="ARBA" id="ARBA00022989"/>
    </source>
</evidence>
<dbReference type="InterPro" id="IPR040920">
    <property type="entry name" value="Arabino_trans_N"/>
</dbReference>
<accession>A0A848DBH4</accession>
<evidence type="ECO:0000259" key="14">
    <source>
        <dbReference type="Pfam" id="PF14896"/>
    </source>
</evidence>
<feature type="transmembrane region" description="Helical" evidence="12">
    <location>
        <begin position="440"/>
        <end position="459"/>
    </location>
</feature>
<name>A0A848DBH4_9PSEU</name>
<feature type="transmembrane region" description="Helical" evidence="12">
    <location>
        <begin position="313"/>
        <end position="335"/>
    </location>
</feature>
<evidence type="ECO:0000259" key="15">
    <source>
        <dbReference type="Pfam" id="PF17689"/>
    </source>
</evidence>
<keyword evidence="9 12" id="KW-0472">Membrane</keyword>
<dbReference type="GO" id="GO:0071766">
    <property type="term" value="P:Actinobacterium-type cell wall biogenesis"/>
    <property type="evidence" value="ECO:0007669"/>
    <property type="project" value="InterPro"/>
</dbReference>
<evidence type="ECO:0000256" key="1">
    <source>
        <dbReference type="ARBA" id="ARBA00003001"/>
    </source>
</evidence>
<evidence type="ECO:0000256" key="3">
    <source>
        <dbReference type="ARBA" id="ARBA00008195"/>
    </source>
</evidence>
<feature type="compositionally biased region" description="Polar residues" evidence="11">
    <location>
        <begin position="1"/>
        <end position="16"/>
    </location>
</feature>
<feature type="transmembrane region" description="Helical" evidence="12">
    <location>
        <begin position="635"/>
        <end position="659"/>
    </location>
</feature>
<proteinExistence type="inferred from homology"/>
<comment type="function">
    <text evidence="1">Arabinosyl transferase responsible for the polymerization of arabinose into the arabinan of arabinogalactan.</text>
</comment>
<evidence type="ECO:0000259" key="13">
    <source>
        <dbReference type="Pfam" id="PF04602"/>
    </source>
</evidence>
<evidence type="ECO:0000256" key="6">
    <source>
        <dbReference type="ARBA" id="ARBA00022679"/>
    </source>
</evidence>
<feature type="transmembrane region" description="Helical" evidence="12">
    <location>
        <begin position="595"/>
        <end position="615"/>
    </location>
</feature>
<feature type="transmembrane region" description="Helical" evidence="12">
    <location>
        <begin position="400"/>
        <end position="428"/>
    </location>
</feature>
<dbReference type="EMBL" id="JAAXKZ010000001">
    <property type="protein sequence ID" value="NMH90130.1"/>
    <property type="molecule type" value="Genomic_DNA"/>
</dbReference>
<reference evidence="16 17" key="1">
    <citation type="submission" date="2020-04" db="EMBL/GenBank/DDBJ databases">
        <authorList>
            <person name="Klaysubun C."/>
            <person name="Duangmal K."/>
            <person name="Lipun K."/>
        </authorList>
    </citation>
    <scope>NUCLEOTIDE SEQUENCE [LARGE SCALE GENOMIC DNA]</scope>
    <source>
        <strain evidence="16 17">DSM 45300</strain>
    </source>
</reference>
<dbReference type="InterPro" id="IPR032731">
    <property type="entry name" value="Arabino_trans_C"/>
</dbReference>